<name>A0A1R4KC58_9MICO</name>
<evidence type="ECO:0000313" key="3">
    <source>
        <dbReference type="Proteomes" id="UP000196320"/>
    </source>
</evidence>
<evidence type="ECO:0000313" key="2">
    <source>
        <dbReference type="EMBL" id="SJN41818.1"/>
    </source>
</evidence>
<keyword evidence="3" id="KW-1185">Reference proteome</keyword>
<sequence>MTEPSMIDFRVHAMAAGSDDGGRVLFQRMLSALIAVEYKTATDIRPDPGDWGIDVMVGSLAESIMIWQSKYFYDKIGDSQKQQIRESFDSAMKHAKANHYRVDAWMLCVACELSAPEKKWWDNKVREWSKAYPDVQFDLWDASRLRRKLMSPDARAVWEEFYGPSKDASVLQNHAAALQAEPPLLAPRAGTPRYDEALFVKQMEVAGIVELDAQRYAFFNADLLVRDVAARAVPAQLAAVDEIDATLQGSWELAVADPATTPSASDYTGSARKLFASVMREAGAIKAPDGLPLRPVHSSGLMHRIVDDTRAGWVHDWRDVAREHAESGNSATVDSLSTDATEGAES</sequence>
<evidence type="ECO:0000256" key="1">
    <source>
        <dbReference type="SAM" id="MobiDB-lite"/>
    </source>
</evidence>
<proteinExistence type="predicted"/>
<accession>A0A1R4KC58</accession>
<protein>
    <submittedName>
        <fullName evidence="2">Uncharacterized protein</fullName>
    </submittedName>
</protein>
<dbReference type="AlphaFoldDB" id="A0A1R4KC58"/>
<dbReference type="RefSeq" id="WP_087132401.1">
    <property type="nucleotide sequence ID" value="NZ_FUKO01000029.1"/>
</dbReference>
<gene>
    <name evidence="2" type="ORF">FM104_11655</name>
</gene>
<organism evidence="2 3">
    <name type="scientific">Microbacterium esteraromaticum</name>
    <dbReference type="NCBI Taxonomy" id="57043"/>
    <lineage>
        <taxon>Bacteria</taxon>
        <taxon>Bacillati</taxon>
        <taxon>Actinomycetota</taxon>
        <taxon>Actinomycetes</taxon>
        <taxon>Micrococcales</taxon>
        <taxon>Microbacteriaceae</taxon>
        <taxon>Microbacterium</taxon>
    </lineage>
</organism>
<reference evidence="2 3" key="1">
    <citation type="submission" date="2017-02" db="EMBL/GenBank/DDBJ databases">
        <authorList>
            <person name="Peterson S.W."/>
        </authorList>
    </citation>
    <scope>NUCLEOTIDE SEQUENCE [LARGE SCALE GENOMIC DNA]</scope>
    <source>
        <strain evidence="2 3">B Mb 05.01</strain>
    </source>
</reference>
<dbReference type="Proteomes" id="UP000196320">
    <property type="component" value="Unassembled WGS sequence"/>
</dbReference>
<feature type="region of interest" description="Disordered" evidence="1">
    <location>
        <begin position="324"/>
        <end position="346"/>
    </location>
</feature>
<dbReference type="OrthoDB" id="7067242at2"/>
<feature type="compositionally biased region" description="Polar residues" evidence="1">
    <location>
        <begin position="327"/>
        <end position="340"/>
    </location>
</feature>
<dbReference type="EMBL" id="FUKO01000029">
    <property type="protein sequence ID" value="SJN41818.1"/>
    <property type="molecule type" value="Genomic_DNA"/>
</dbReference>